<feature type="transmembrane region" description="Helical" evidence="7">
    <location>
        <begin position="201"/>
        <end position="222"/>
    </location>
</feature>
<feature type="domain" description="Cell wall-active antibiotics response LiaF-like C-terminal" evidence="9">
    <location>
        <begin position="455"/>
        <end position="554"/>
    </location>
</feature>
<feature type="compositionally biased region" description="Pro residues" evidence="6">
    <location>
        <begin position="274"/>
        <end position="284"/>
    </location>
</feature>
<evidence type="ECO:0000256" key="6">
    <source>
        <dbReference type="SAM" id="MobiDB-lite"/>
    </source>
</evidence>
<feature type="region of interest" description="Disordered" evidence="6">
    <location>
        <begin position="1"/>
        <end position="119"/>
    </location>
</feature>
<protein>
    <submittedName>
        <fullName evidence="10">PspC domain-containing protein</fullName>
    </submittedName>
</protein>
<dbReference type="Proteomes" id="UP001165405">
    <property type="component" value="Unassembled WGS sequence"/>
</dbReference>
<keyword evidence="11" id="KW-1185">Reference proteome</keyword>
<dbReference type="Pfam" id="PF04024">
    <property type="entry name" value="PspC"/>
    <property type="match status" value="1"/>
</dbReference>
<dbReference type="RefSeq" id="WP_236090483.1">
    <property type="nucleotide sequence ID" value="NZ_JAKGSG010000046.1"/>
</dbReference>
<evidence type="ECO:0000256" key="4">
    <source>
        <dbReference type="ARBA" id="ARBA00022989"/>
    </source>
</evidence>
<feature type="compositionally biased region" description="Low complexity" evidence="6">
    <location>
        <begin position="64"/>
        <end position="85"/>
    </location>
</feature>
<keyword evidence="2" id="KW-1003">Cell membrane</keyword>
<dbReference type="PANTHER" id="PTHR33885:SF3">
    <property type="entry name" value="PHAGE SHOCK PROTEIN C"/>
    <property type="match status" value="1"/>
</dbReference>
<dbReference type="InterPro" id="IPR024425">
    <property type="entry name" value="LiaF-like_C"/>
</dbReference>
<feature type="transmembrane region" description="Helical" evidence="7">
    <location>
        <begin position="158"/>
        <end position="181"/>
    </location>
</feature>
<name>A0AA41U8Q4_9MICO</name>
<feature type="transmembrane region" description="Helical" evidence="7">
    <location>
        <begin position="335"/>
        <end position="353"/>
    </location>
</feature>
<accession>A0AA41U8Q4</accession>
<sequence>MTPHDEPQPGTGRPEPDEPRPGAAPAGEPVPAPAESAADAAPAQTSPTQPLGPATPDPSTVTEPLPVGAPAPAAAHEQAPAWGTPAAGGSGGPGAPTPGAPGTAGTPAGPAAPGGSGTDGFFDRIRRGGLFRSDDRWVGGVAGGFAERFGLDPLLVRGLLVLSFFLTGVGLVLYGLGWALLPERRDGRIHLQETFRGHFDVAMVGAVAAFLIGIAWGGPWSWWDDSGVGWLGTLFWLAAIGLAVYLVVQRTGRRGSVPPSGAAPSGPVAAGPVPSGPAPVPGPVTPADGSAPFTTGPAPSGVGYTGVVAPYQPAPSAPSAPSAPAAPRPPKGRSGGVGIVFGLILLAGALLLLQDRVSDLFGTDLPFWPTWLGVSVVLLGLGIVVAGLRGRTGGALTAWAIVALVFGTPWLVWDQEGADLAEMVPPPVPGAQLITDGSISVGSISEAEDGFEIRFGDPEIDLTDLDLSGVTPGEPVVVPITMGAGDAKIVVPEGVAVESDVQVGVGTVRWEVDDEDREITDVMGSSIHLESDEVTDAGAVLHLTIQVGAGDITIEEN</sequence>
<organism evidence="10 11">
    <name type="scientific">Antribacter soli</name>
    <dbReference type="NCBI Taxonomy" id="2910976"/>
    <lineage>
        <taxon>Bacteria</taxon>
        <taxon>Bacillati</taxon>
        <taxon>Actinomycetota</taxon>
        <taxon>Actinomycetes</taxon>
        <taxon>Micrococcales</taxon>
        <taxon>Promicromonosporaceae</taxon>
        <taxon>Antribacter</taxon>
    </lineage>
</organism>
<evidence type="ECO:0000259" key="8">
    <source>
        <dbReference type="Pfam" id="PF04024"/>
    </source>
</evidence>
<dbReference type="InterPro" id="IPR007168">
    <property type="entry name" value="Phageshock_PspC_N"/>
</dbReference>
<feature type="domain" description="Phage shock protein PspC N-terminal" evidence="8">
    <location>
        <begin position="130"/>
        <end position="183"/>
    </location>
</feature>
<keyword evidence="3 7" id="KW-0812">Transmembrane</keyword>
<evidence type="ECO:0000256" key="1">
    <source>
        <dbReference type="ARBA" id="ARBA00004162"/>
    </source>
</evidence>
<evidence type="ECO:0000256" key="2">
    <source>
        <dbReference type="ARBA" id="ARBA00022475"/>
    </source>
</evidence>
<feature type="compositionally biased region" description="Low complexity" evidence="6">
    <location>
        <begin position="100"/>
        <end position="111"/>
    </location>
</feature>
<dbReference type="GO" id="GO:0005886">
    <property type="term" value="C:plasma membrane"/>
    <property type="evidence" value="ECO:0007669"/>
    <property type="project" value="UniProtKB-SubCell"/>
</dbReference>
<evidence type="ECO:0000313" key="10">
    <source>
        <dbReference type="EMBL" id="MCF4122685.1"/>
    </source>
</evidence>
<keyword evidence="4 7" id="KW-1133">Transmembrane helix</keyword>
<proteinExistence type="predicted"/>
<feature type="compositionally biased region" description="Low complexity" evidence="6">
    <location>
        <begin position="256"/>
        <end position="273"/>
    </location>
</feature>
<feature type="transmembrane region" description="Helical" evidence="7">
    <location>
        <begin position="365"/>
        <end position="388"/>
    </location>
</feature>
<feature type="region of interest" description="Disordered" evidence="6">
    <location>
        <begin position="256"/>
        <end position="295"/>
    </location>
</feature>
<dbReference type="Pfam" id="PF09922">
    <property type="entry name" value="LiaF-like_C"/>
    <property type="match status" value="1"/>
</dbReference>
<reference evidence="10" key="1">
    <citation type="submission" date="2022-01" db="EMBL/GenBank/DDBJ databases">
        <title>Antribacter sp. nov., isolated from Guizhou of China.</title>
        <authorList>
            <person name="Chengliang C."/>
            <person name="Ya Z."/>
        </authorList>
    </citation>
    <scope>NUCLEOTIDE SEQUENCE</scope>
    <source>
        <strain evidence="10">KLBMP 9083</strain>
    </source>
</reference>
<dbReference type="InterPro" id="IPR052027">
    <property type="entry name" value="PspC"/>
</dbReference>
<dbReference type="EMBL" id="JAKGSG010000046">
    <property type="protein sequence ID" value="MCF4122685.1"/>
    <property type="molecule type" value="Genomic_DNA"/>
</dbReference>
<evidence type="ECO:0000259" key="9">
    <source>
        <dbReference type="Pfam" id="PF09922"/>
    </source>
</evidence>
<feature type="transmembrane region" description="Helical" evidence="7">
    <location>
        <begin position="395"/>
        <end position="413"/>
    </location>
</feature>
<evidence type="ECO:0000313" key="11">
    <source>
        <dbReference type="Proteomes" id="UP001165405"/>
    </source>
</evidence>
<comment type="subcellular location">
    <subcellularLocation>
        <location evidence="1">Cell membrane</location>
        <topology evidence="1">Single-pass membrane protein</topology>
    </subcellularLocation>
</comment>
<feature type="compositionally biased region" description="Low complexity" evidence="6">
    <location>
        <begin position="21"/>
        <end position="49"/>
    </location>
</feature>
<evidence type="ECO:0000256" key="3">
    <source>
        <dbReference type="ARBA" id="ARBA00022692"/>
    </source>
</evidence>
<comment type="caution">
    <text evidence="10">The sequence shown here is derived from an EMBL/GenBank/DDBJ whole genome shotgun (WGS) entry which is preliminary data.</text>
</comment>
<dbReference type="AlphaFoldDB" id="A0AA41U8Q4"/>
<gene>
    <name evidence="10" type="ORF">L1785_17030</name>
</gene>
<evidence type="ECO:0000256" key="7">
    <source>
        <dbReference type="SAM" id="Phobius"/>
    </source>
</evidence>
<dbReference type="PANTHER" id="PTHR33885">
    <property type="entry name" value="PHAGE SHOCK PROTEIN C"/>
    <property type="match status" value="1"/>
</dbReference>
<feature type="transmembrane region" description="Helical" evidence="7">
    <location>
        <begin position="228"/>
        <end position="248"/>
    </location>
</feature>
<keyword evidence="5 7" id="KW-0472">Membrane</keyword>
<evidence type="ECO:0000256" key="5">
    <source>
        <dbReference type="ARBA" id="ARBA00023136"/>
    </source>
</evidence>